<comment type="pathway">
    <text evidence="3">Sphingolipid metabolism.</text>
</comment>
<dbReference type="Proteomes" id="UP000021053">
    <property type="component" value="Unassembled WGS sequence"/>
</dbReference>
<gene>
    <name evidence="13" type="ORF">CryarDRAFT_2960</name>
</gene>
<keyword evidence="11" id="KW-0472">Membrane</keyword>
<keyword evidence="6" id="KW-0378">Hydrolase</keyword>
<comment type="subcellular location">
    <subcellularLocation>
        <location evidence="1">Membrane</location>
        <topology evidence="1">Multi-pass membrane protein</topology>
    </subcellularLocation>
</comment>
<evidence type="ECO:0000256" key="5">
    <source>
        <dbReference type="ARBA" id="ARBA00022723"/>
    </source>
</evidence>
<keyword evidence="14" id="KW-1185">Reference proteome</keyword>
<dbReference type="PANTHER" id="PTHR16320:SF24">
    <property type="entry name" value="PHOSPHODIESTERASE, PUTATIVE-RELATED"/>
    <property type="match status" value="1"/>
</dbReference>
<accession>A0A010ZT24</accession>
<evidence type="ECO:0000256" key="8">
    <source>
        <dbReference type="ARBA" id="ARBA00022919"/>
    </source>
</evidence>
<evidence type="ECO:0000256" key="7">
    <source>
        <dbReference type="ARBA" id="ARBA00022842"/>
    </source>
</evidence>
<evidence type="ECO:0000256" key="6">
    <source>
        <dbReference type="ARBA" id="ARBA00022801"/>
    </source>
</evidence>
<keyword evidence="7" id="KW-0460">Magnesium</keyword>
<dbReference type="Gene3D" id="3.60.10.10">
    <property type="entry name" value="Endonuclease/exonuclease/phosphatase"/>
    <property type="match status" value="1"/>
</dbReference>
<dbReference type="InterPro" id="IPR005135">
    <property type="entry name" value="Endo/exonuclease/phosphatase"/>
</dbReference>
<keyword evidence="9" id="KW-1133">Transmembrane helix</keyword>
<dbReference type="EMBL" id="JFBT01000001">
    <property type="protein sequence ID" value="EXG81839.1"/>
    <property type="molecule type" value="Genomic_DNA"/>
</dbReference>
<protein>
    <submittedName>
        <fullName evidence="13">Exonuclease III</fullName>
    </submittedName>
</protein>
<dbReference type="HOGENOM" id="CLU_1038005_0_0_11"/>
<evidence type="ECO:0000256" key="11">
    <source>
        <dbReference type="ARBA" id="ARBA00023136"/>
    </source>
</evidence>
<dbReference type="AlphaFoldDB" id="A0A010ZT24"/>
<evidence type="ECO:0000256" key="9">
    <source>
        <dbReference type="ARBA" id="ARBA00022989"/>
    </source>
</evidence>
<feature type="domain" description="Endonuclease/exonuclease/phosphatase" evidence="12">
    <location>
        <begin position="6"/>
        <end position="250"/>
    </location>
</feature>
<evidence type="ECO:0000313" key="14">
    <source>
        <dbReference type="Proteomes" id="UP000021053"/>
    </source>
</evidence>
<evidence type="ECO:0000256" key="4">
    <source>
        <dbReference type="ARBA" id="ARBA00022692"/>
    </source>
</evidence>
<dbReference type="GO" id="GO:0004527">
    <property type="term" value="F:exonuclease activity"/>
    <property type="evidence" value="ECO:0007669"/>
    <property type="project" value="UniProtKB-KW"/>
</dbReference>
<evidence type="ECO:0000313" key="13">
    <source>
        <dbReference type="EMBL" id="EXG81839.1"/>
    </source>
</evidence>
<evidence type="ECO:0000259" key="12">
    <source>
        <dbReference type="Pfam" id="PF03372"/>
    </source>
</evidence>
<evidence type="ECO:0000256" key="3">
    <source>
        <dbReference type="ARBA" id="ARBA00004991"/>
    </source>
</evidence>
<sequence length="270" mass="29909">MTLRIATLNVCGLPSWLSRLPPIEDRAAGIGRSLEASEVDVFTVQELWGRRSARALQRHLPSFRHVAWHAAASGGPAGGVATFSRRPLGPVRYRSFAGTAPRTSTPSFRAWRALNARRQGMLAVTLDDVLIVTTHLTANKDGDWSEGNRYYQFHRDQLAVLHAFVRERGPARQTVLTGDFNIASRSPLHRFVTEDGAWHDPFEHTDLTTFRAEYLPRGSTVHRIDYILLDGPAEAHDARALFADEVLSDHVGLTLALRGGTRVVTPPPPV</sequence>
<dbReference type="GO" id="GO:0006665">
    <property type="term" value="P:sphingolipid metabolic process"/>
    <property type="evidence" value="ECO:0007669"/>
    <property type="project" value="UniProtKB-KW"/>
</dbReference>
<dbReference type="GO" id="GO:0016020">
    <property type="term" value="C:membrane"/>
    <property type="evidence" value="ECO:0007669"/>
    <property type="project" value="UniProtKB-SubCell"/>
</dbReference>
<keyword evidence="8" id="KW-0746">Sphingolipid metabolism</keyword>
<keyword evidence="10" id="KW-0443">Lipid metabolism</keyword>
<reference evidence="13 14" key="1">
    <citation type="submission" date="2013-07" db="EMBL/GenBank/DDBJ databases">
        <authorList>
            <consortium name="DOE Joint Genome Institute"/>
            <person name="Eisen J."/>
            <person name="Huntemann M."/>
            <person name="Han J."/>
            <person name="Chen A."/>
            <person name="Kyrpides N."/>
            <person name="Mavromatis K."/>
            <person name="Markowitz V."/>
            <person name="Palaniappan K."/>
            <person name="Ivanova N."/>
            <person name="Schaumberg A."/>
            <person name="Pati A."/>
            <person name="Liolios K."/>
            <person name="Nordberg H.P."/>
            <person name="Cantor M.N."/>
            <person name="Hua S.X."/>
            <person name="Woyke T."/>
        </authorList>
    </citation>
    <scope>NUCLEOTIDE SEQUENCE [LARGE SCALE GENOMIC DNA]</scope>
    <source>
        <strain evidence="13 14">DSM 44712</strain>
    </source>
</reference>
<comment type="caution">
    <text evidence="13">The sequence shown here is derived from an EMBL/GenBank/DDBJ whole genome shotgun (WGS) entry which is preliminary data.</text>
</comment>
<dbReference type="GO" id="GO:0004767">
    <property type="term" value="F:sphingomyelin phosphodiesterase activity"/>
    <property type="evidence" value="ECO:0007669"/>
    <property type="project" value="InterPro"/>
</dbReference>
<evidence type="ECO:0000256" key="1">
    <source>
        <dbReference type="ARBA" id="ARBA00004141"/>
    </source>
</evidence>
<keyword evidence="13" id="KW-0540">Nuclease</keyword>
<keyword evidence="4" id="KW-0812">Transmembrane</keyword>
<organism evidence="13 14">
    <name type="scientific">Cryptosporangium arvum DSM 44712</name>
    <dbReference type="NCBI Taxonomy" id="927661"/>
    <lineage>
        <taxon>Bacteria</taxon>
        <taxon>Bacillati</taxon>
        <taxon>Actinomycetota</taxon>
        <taxon>Actinomycetes</taxon>
        <taxon>Cryptosporangiales</taxon>
        <taxon>Cryptosporangiaceae</taxon>
        <taxon>Cryptosporangium</taxon>
    </lineage>
</organism>
<dbReference type="InterPro" id="IPR038772">
    <property type="entry name" value="Sph/SMPD2-like"/>
</dbReference>
<dbReference type="Pfam" id="PF03372">
    <property type="entry name" value="Exo_endo_phos"/>
    <property type="match status" value="1"/>
</dbReference>
<comment type="pathway">
    <text evidence="2">Lipid metabolism; sphingolipid metabolism.</text>
</comment>
<proteinExistence type="predicted"/>
<keyword evidence="13" id="KW-0269">Exonuclease</keyword>
<dbReference type="PANTHER" id="PTHR16320">
    <property type="entry name" value="SPHINGOMYELINASE FAMILY MEMBER"/>
    <property type="match status" value="1"/>
</dbReference>
<dbReference type="GO" id="GO:0046872">
    <property type="term" value="F:metal ion binding"/>
    <property type="evidence" value="ECO:0007669"/>
    <property type="project" value="UniProtKB-KW"/>
</dbReference>
<dbReference type="RefSeq" id="WP_035851291.1">
    <property type="nucleotide sequence ID" value="NZ_KK073874.1"/>
</dbReference>
<evidence type="ECO:0000256" key="2">
    <source>
        <dbReference type="ARBA" id="ARBA00004760"/>
    </source>
</evidence>
<dbReference type="InterPro" id="IPR036691">
    <property type="entry name" value="Endo/exonu/phosph_ase_sf"/>
</dbReference>
<name>A0A010ZT24_9ACTN</name>
<evidence type="ECO:0000256" key="10">
    <source>
        <dbReference type="ARBA" id="ARBA00023098"/>
    </source>
</evidence>
<dbReference type="SUPFAM" id="SSF56219">
    <property type="entry name" value="DNase I-like"/>
    <property type="match status" value="1"/>
</dbReference>
<keyword evidence="5" id="KW-0479">Metal-binding</keyword>